<evidence type="ECO:0000313" key="6">
    <source>
        <dbReference type="Proteomes" id="UP000053424"/>
    </source>
</evidence>
<dbReference type="SUPFAM" id="SSF52283">
    <property type="entry name" value="Formate/glycerate dehydrogenase catalytic domain-like"/>
    <property type="match status" value="1"/>
</dbReference>
<evidence type="ECO:0000256" key="3">
    <source>
        <dbReference type="SAM" id="MobiDB-lite"/>
    </source>
</evidence>
<sequence>MSLHGILSRIARNPVEIAIRAEDPSRIWERRVPLTPDAVYKLISTRLATVKVVSSSRRVFNDREYRKAGASVVPSLKDTNPDIVLGIKEPPLAEVPLPSSLRTKSPTHLMFSHTAKGQAYNMPLLARFVAPSKALDESKAHFPRLIDYELLTDEAGKRTVGFGWFAGAAGVLESLAAMAQHHLELGIASPFLHTPRPYALPTLDKLRESLRHIGSSISQHGTPPELGPFVIGLTGTGQVAQGCLSMLKELPIEMIPVDQLENLMTRWTDGAVDSRKIYLVHAKASDYLVRVDGGAYDRDHYYQSPQSYTSLFCDKVAPYLTLFLNGTGWAPSFPRLMTSEQLQTAMARAKSYPGFRFTNIGDISCDVGGGLEFLPRSTTLTQPTVNVDVLPANNPAAAPSAVRMMAVDILPASVPLDASRHFSDALQPYLMALIGDKVGTSSAMESSTSASSSPSSSYLAALRRATIAEGGVLAPKHSWLQSAVDQVVEKAASASADVDATPAATTVAAVADVEPSSGVITASDVDSSVDGAASSSSSSSSVAASEPLQPMRRINKKILLLGSGMVAQPAVDMIASHEGVELVIASNSLLELQNLAGPHLKVKYVVIDVAKPFTYVNLIRDADVVISLLPAHMHPTIARECIKAGTHMVTASYTSPEMAQLHESAMARDVLILNEIGLDPGIDHCSALSLINGIRSANPEEKIVSFTSFCGGLPAPEDSHVPLRYKFSWRPQGVLSAALNEARYMLSSKVHTVPGRRLLESVFPKLPITKKFELEGLLNRDSLKYMVPYGLDQSKMETFVRGTLRYPGFSSLMHSFSSLGFLNNQSTLVLDSWDTFAWRAYALLPQHSGYISNQNKKHHHHHKGLPDLTSLVTVERVQPLLEALEWLGLVKPVVLEGPRDMPPLPREKMTPLDLFAYLLAHKLRYRPNERDMVVLSNEVITVRTRGVGGGEGEGEGAGRSSEQQQQQPWRRTTVHTSTLISYGTKMPNVGFKGERPASAMARTVGIPVALAALYIADGTISSSSSTAQGQPWTGVQSPLMPFVYTPILDGLKKVGITFDESRKVVRRVPTTSPGGFKLRMGCGTVEDSLRATSLLRESDTLGGVYGFGFGNGSGFEKGIGNGIGNGQEGGLKNDGGGGVVYDLDEDKGWNEDDVLGWDGAPRSRGLKV</sequence>
<evidence type="ECO:0000256" key="2">
    <source>
        <dbReference type="ARBA" id="ARBA00023154"/>
    </source>
</evidence>
<feature type="region of interest" description="Disordered" evidence="3">
    <location>
        <begin position="945"/>
        <end position="974"/>
    </location>
</feature>
<organism evidence="5 6">
    <name type="scientific">Hebeloma cylindrosporum</name>
    <dbReference type="NCBI Taxonomy" id="76867"/>
    <lineage>
        <taxon>Eukaryota</taxon>
        <taxon>Fungi</taxon>
        <taxon>Dikarya</taxon>
        <taxon>Basidiomycota</taxon>
        <taxon>Agaricomycotina</taxon>
        <taxon>Agaricomycetes</taxon>
        <taxon>Agaricomycetidae</taxon>
        <taxon>Agaricales</taxon>
        <taxon>Agaricineae</taxon>
        <taxon>Hymenogastraceae</taxon>
        <taxon>Hebeloma</taxon>
    </lineage>
</organism>
<reference evidence="6" key="2">
    <citation type="submission" date="2015-01" db="EMBL/GenBank/DDBJ databases">
        <title>Evolutionary Origins and Diversification of the Mycorrhizal Mutualists.</title>
        <authorList>
            <consortium name="DOE Joint Genome Institute"/>
            <consortium name="Mycorrhizal Genomics Consortium"/>
            <person name="Kohler A."/>
            <person name="Kuo A."/>
            <person name="Nagy L.G."/>
            <person name="Floudas D."/>
            <person name="Copeland A."/>
            <person name="Barry K.W."/>
            <person name="Cichocki N."/>
            <person name="Veneault-Fourrey C."/>
            <person name="LaButti K."/>
            <person name="Lindquist E.A."/>
            <person name="Lipzen A."/>
            <person name="Lundell T."/>
            <person name="Morin E."/>
            <person name="Murat C."/>
            <person name="Riley R."/>
            <person name="Ohm R."/>
            <person name="Sun H."/>
            <person name="Tunlid A."/>
            <person name="Henrissat B."/>
            <person name="Grigoriev I.V."/>
            <person name="Hibbett D.S."/>
            <person name="Martin F."/>
        </authorList>
    </citation>
    <scope>NUCLEOTIDE SEQUENCE [LARGE SCALE GENOMIC DNA]</scope>
    <source>
        <strain evidence="6">h7</strain>
    </source>
</reference>
<reference evidence="5 6" key="1">
    <citation type="submission" date="2014-04" db="EMBL/GenBank/DDBJ databases">
        <authorList>
            <consortium name="DOE Joint Genome Institute"/>
            <person name="Kuo A."/>
            <person name="Gay G."/>
            <person name="Dore J."/>
            <person name="Kohler A."/>
            <person name="Nagy L.G."/>
            <person name="Floudas D."/>
            <person name="Copeland A."/>
            <person name="Barry K.W."/>
            <person name="Cichocki N."/>
            <person name="Veneault-Fourrey C."/>
            <person name="LaButti K."/>
            <person name="Lindquist E.A."/>
            <person name="Lipzen A."/>
            <person name="Lundell T."/>
            <person name="Morin E."/>
            <person name="Murat C."/>
            <person name="Sun H."/>
            <person name="Tunlid A."/>
            <person name="Henrissat B."/>
            <person name="Grigoriev I.V."/>
            <person name="Hibbett D.S."/>
            <person name="Martin F."/>
            <person name="Nordberg H.P."/>
            <person name="Cantor M.N."/>
            <person name="Hua S.X."/>
        </authorList>
    </citation>
    <scope>NUCLEOTIDE SEQUENCE [LARGE SCALE GENOMIC DNA]</scope>
    <source>
        <strain evidence="6">h7</strain>
    </source>
</reference>
<keyword evidence="6" id="KW-1185">Reference proteome</keyword>
<accession>A0A0C2YTM1</accession>
<dbReference type="Gene3D" id="1.10.1870.10">
    <property type="entry name" value="Domain 3, Saccharopine reductase"/>
    <property type="match status" value="1"/>
</dbReference>
<dbReference type="AlphaFoldDB" id="A0A0C2YTM1"/>
<dbReference type="EMBL" id="KN831774">
    <property type="protein sequence ID" value="KIM44362.1"/>
    <property type="molecule type" value="Genomic_DNA"/>
</dbReference>
<keyword evidence="2" id="KW-0028">Amino-acid biosynthesis</keyword>
<evidence type="ECO:0000313" key="5">
    <source>
        <dbReference type="EMBL" id="KIM44362.1"/>
    </source>
</evidence>
<dbReference type="InterPro" id="IPR005097">
    <property type="entry name" value="Sacchrp_dh_NADP-bd"/>
</dbReference>
<feature type="domain" description="Alanine dehydrogenase/pyridine nucleotide transhydrogenase N-terminal" evidence="4">
    <location>
        <begin position="18"/>
        <end position="169"/>
    </location>
</feature>
<evidence type="ECO:0000256" key="1">
    <source>
        <dbReference type="ARBA" id="ARBA00023002"/>
    </source>
</evidence>
<keyword evidence="2" id="KW-0457">Lysine biosynthesis</keyword>
<feature type="compositionally biased region" description="Low complexity" evidence="3">
    <location>
        <begin position="958"/>
        <end position="971"/>
    </location>
</feature>
<dbReference type="InterPro" id="IPR032095">
    <property type="entry name" value="Sacchrp_dh-like_C"/>
</dbReference>
<evidence type="ECO:0000259" key="4">
    <source>
        <dbReference type="SMART" id="SM01003"/>
    </source>
</evidence>
<protein>
    <recommendedName>
        <fullName evidence="4">Alanine dehydrogenase/pyridine nucleotide transhydrogenase N-terminal domain-containing protein</fullName>
    </recommendedName>
</protein>
<dbReference type="InterPro" id="IPR036291">
    <property type="entry name" value="NAD(P)-bd_dom_sf"/>
</dbReference>
<dbReference type="SMART" id="SM01003">
    <property type="entry name" value="AlaDh_PNT_N"/>
    <property type="match status" value="1"/>
</dbReference>
<feature type="compositionally biased region" description="Gly residues" evidence="3">
    <location>
        <begin position="946"/>
        <end position="957"/>
    </location>
</feature>
<feature type="compositionally biased region" description="Low complexity" evidence="3">
    <location>
        <begin position="522"/>
        <end position="545"/>
    </location>
</feature>
<dbReference type="Pfam" id="PF03435">
    <property type="entry name" value="Sacchrp_dh_NADP"/>
    <property type="match status" value="1"/>
</dbReference>
<feature type="region of interest" description="Disordered" evidence="3">
    <location>
        <begin position="522"/>
        <end position="547"/>
    </location>
</feature>
<dbReference type="SUPFAM" id="SSF55347">
    <property type="entry name" value="Glyceraldehyde-3-phosphate dehydrogenase-like, C-terminal domain"/>
    <property type="match status" value="1"/>
</dbReference>
<dbReference type="Pfam" id="PF16653">
    <property type="entry name" value="Sacchrp_dh_C"/>
    <property type="match status" value="1"/>
</dbReference>
<dbReference type="GO" id="GO:0005737">
    <property type="term" value="C:cytoplasm"/>
    <property type="evidence" value="ECO:0007669"/>
    <property type="project" value="TreeGrafter"/>
</dbReference>
<dbReference type="Gene3D" id="3.30.360.10">
    <property type="entry name" value="Dihydrodipicolinate Reductase, domain 2"/>
    <property type="match status" value="1"/>
</dbReference>
<dbReference type="GO" id="GO:0019878">
    <property type="term" value="P:lysine biosynthetic process via aminoadipic acid"/>
    <property type="evidence" value="ECO:0007669"/>
    <property type="project" value="TreeGrafter"/>
</dbReference>
<dbReference type="Gene3D" id="3.40.50.720">
    <property type="entry name" value="NAD(P)-binding Rossmann-like Domain"/>
    <property type="match status" value="2"/>
</dbReference>
<dbReference type="OrthoDB" id="10059875at2759"/>
<keyword evidence="1" id="KW-0560">Oxidoreductase</keyword>
<name>A0A0C2YTM1_HEBCY</name>
<dbReference type="GO" id="GO:0004753">
    <property type="term" value="F:saccharopine dehydrogenase activity"/>
    <property type="evidence" value="ECO:0007669"/>
    <property type="project" value="TreeGrafter"/>
</dbReference>
<gene>
    <name evidence="5" type="ORF">M413DRAFT_443357</name>
</gene>
<dbReference type="STRING" id="686832.A0A0C2YTM1"/>
<dbReference type="HOGENOM" id="CLU_005231_0_0_1"/>
<dbReference type="PANTHER" id="PTHR11133:SF22">
    <property type="entry name" value="ALPHA-AMINOADIPIC SEMIALDEHYDE SYNTHASE, MITOCHONDRIAL"/>
    <property type="match status" value="1"/>
</dbReference>
<dbReference type="Pfam" id="PF05222">
    <property type="entry name" value="AlaDh_PNT_N"/>
    <property type="match status" value="1"/>
</dbReference>
<dbReference type="CDD" id="cd12189">
    <property type="entry name" value="LKR_SDH_like"/>
    <property type="match status" value="1"/>
</dbReference>
<dbReference type="InterPro" id="IPR007886">
    <property type="entry name" value="AlaDH/PNT_N"/>
</dbReference>
<dbReference type="SUPFAM" id="SSF51735">
    <property type="entry name" value="NAD(P)-binding Rossmann-fold domains"/>
    <property type="match status" value="1"/>
</dbReference>
<dbReference type="PANTHER" id="PTHR11133">
    <property type="entry name" value="SACCHAROPINE DEHYDROGENASE"/>
    <property type="match status" value="1"/>
</dbReference>
<dbReference type="Proteomes" id="UP000053424">
    <property type="component" value="Unassembled WGS sequence"/>
</dbReference>
<dbReference type="InterPro" id="IPR051168">
    <property type="entry name" value="AASS"/>
</dbReference>
<proteinExistence type="predicted"/>